<dbReference type="Pfam" id="PF13483">
    <property type="entry name" value="Lactamase_B_3"/>
    <property type="match status" value="1"/>
</dbReference>
<reference evidence="1 2" key="1">
    <citation type="submission" date="2020-01" db="EMBL/GenBank/DDBJ databases">
        <title>Novel species isolated from a subtropical stream in China.</title>
        <authorList>
            <person name="Lu H."/>
        </authorList>
    </citation>
    <scope>NUCLEOTIDE SEQUENCE [LARGE SCALE GENOMIC DNA]</scope>
    <source>
        <strain evidence="1 2">FT82W</strain>
    </source>
</reference>
<evidence type="ECO:0000313" key="2">
    <source>
        <dbReference type="Proteomes" id="UP000470302"/>
    </source>
</evidence>
<dbReference type="RefSeq" id="WP_161097349.1">
    <property type="nucleotide sequence ID" value="NZ_WWCW01000043.1"/>
</dbReference>
<protein>
    <recommendedName>
        <fullName evidence="3">MBL fold metallo-hydrolase</fullName>
    </recommendedName>
</protein>
<dbReference type="SUPFAM" id="SSF56281">
    <property type="entry name" value="Metallo-hydrolase/oxidoreductase"/>
    <property type="match status" value="1"/>
</dbReference>
<accession>A0A845G1V1</accession>
<dbReference type="Gene3D" id="3.60.15.10">
    <property type="entry name" value="Ribonuclease Z/Hydroxyacylglutathione hydrolase-like"/>
    <property type="match status" value="1"/>
</dbReference>
<sequence>MKINSLGHQSWLLTSGNTSILIDPVLFGRFGASELMHAVIDGPHIWQRLNRSVTAVFLTCHHADHFDLPSLLHLSRNKTPPIVYLHSWSPAVLRKLIESTGLKTKIADIGEVVKIEDFNFNFLRRYNGDYQWERASASLCVEHEQGNVFFQAEGGKSTIIDVPYKLSAAVVTNNSQLRNNRRIGFFSDIRKRIDPRSAISSYYSSIMELNNLAEPVPSIIFTGTDFSFHLQEQKTPIEFDPVHSVDSREALRALSNGVNVHLARAGESWEMSGGQVKSIVQIETLTQELSEPMTRTKKSGRDFNIQTALQNLQIPLLLSPLGRMLVNCHRFNGNPLGPHRLLLRTTEPGSTKNFAFNINTCRFEAVADNTDDRQFPFFFQIPEKYFSALLNDEIGIWEVAHHPEVLQAYVGKQTDSPLSFFAAYLCPTSNPGHFEQLHIAQLTRIAASNF</sequence>
<name>A0A845G1V1_9BURK</name>
<gene>
    <name evidence="1" type="ORF">GTP91_14035</name>
</gene>
<organism evidence="1 2">
    <name type="scientific">Duganella vulcania</name>
    <dbReference type="NCBI Taxonomy" id="2692166"/>
    <lineage>
        <taxon>Bacteria</taxon>
        <taxon>Pseudomonadati</taxon>
        <taxon>Pseudomonadota</taxon>
        <taxon>Betaproteobacteria</taxon>
        <taxon>Burkholderiales</taxon>
        <taxon>Oxalobacteraceae</taxon>
        <taxon>Telluria group</taxon>
        <taxon>Duganella</taxon>
    </lineage>
</organism>
<comment type="caution">
    <text evidence="1">The sequence shown here is derived from an EMBL/GenBank/DDBJ whole genome shotgun (WGS) entry which is preliminary data.</text>
</comment>
<dbReference type="Proteomes" id="UP000470302">
    <property type="component" value="Unassembled WGS sequence"/>
</dbReference>
<dbReference type="EMBL" id="WWCW01000043">
    <property type="protein sequence ID" value="MYM88294.1"/>
    <property type="molecule type" value="Genomic_DNA"/>
</dbReference>
<evidence type="ECO:0000313" key="1">
    <source>
        <dbReference type="EMBL" id="MYM88294.1"/>
    </source>
</evidence>
<dbReference type="AlphaFoldDB" id="A0A845G1V1"/>
<evidence type="ECO:0008006" key="3">
    <source>
        <dbReference type="Google" id="ProtNLM"/>
    </source>
</evidence>
<dbReference type="InterPro" id="IPR036866">
    <property type="entry name" value="RibonucZ/Hydroxyglut_hydro"/>
</dbReference>
<proteinExistence type="predicted"/>